<dbReference type="AlphaFoldDB" id="A0A1E1LAY3"/>
<protein>
    <submittedName>
        <fullName evidence="2">Uncharacterized protein</fullName>
    </submittedName>
</protein>
<proteinExistence type="predicted"/>
<feature type="region of interest" description="Disordered" evidence="1">
    <location>
        <begin position="1"/>
        <end position="33"/>
    </location>
</feature>
<gene>
    <name evidence="2" type="ORF">RCO7_09773</name>
</gene>
<name>A0A1E1LAY3_9HELO</name>
<keyword evidence="3" id="KW-1185">Reference proteome</keyword>
<dbReference type="EMBL" id="FJUW01000042">
    <property type="protein sequence ID" value="CZT07524.1"/>
    <property type="molecule type" value="Genomic_DNA"/>
</dbReference>
<organism evidence="2 3">
    <name type="scientific">Rhynchosporium graminicola</name>
    <dbReference type="NCBI Taxonomy" id="2792576"/>
    <lineage>
        <taxon>Eukaryota</taxon>
        <taxon>Fungi</taxon>
        <taxon>Dikarya</taxon>
        <taxon>Ascomycota</taxon>
        <taxon>Pezizomycotina</taxon>
        <taxon>Leotiomycetes</taxon>
        <taxon>Helotiales</taxon>
        <taxon>Ploettnerulaceae</taxon>
        <taxon>Rhynchosporium</taxon>
    </lineage>
</organism>
<evidence type="ECO:0000313" key="3">
    <source>
        <dbReference type="Proteomes" id="UP000178129"/>
    </source>
</evidence>
<dbReference type="Proteomes" id="UP000178129">
    <property type="component" value="Unassembled WGS sequence"/>
</dbReference>
<comment type="caution">
    <text evidence="2">The sequence shown here is derived from an EMBL/GenBank/DDBJ whole genome shotgun (WGS) entry which is preliminary data.</text>
</comment>
<accession>A0A1E1LAY3</accession>
<dbReference type="InParanoid" id="A0A1E1LAY3"/>
<reference evidence="3" key="1">
    <citation type="submission" date="2016-03" db="EMBL/GenBank/DDBJ databases">
        <authorList>
            <person name="Ploux O."/>
        </authorList>
    </citation>
    <scope>NUCLEOTIDE SEQUENCE [LARGE SCALE GENOMIC DNA]</scope>
    <source>
        <strain evidence="3">UK7</strain>
    </source>
</reference>
<evidence type="ECO:0000313" key="2">
    <source>
        <dbReference type="EMBL" id="CZT07524.1"/>
    </source>
</evidence>
<evidence type="ECO:0000256" key="1">
    <source>
        <dbReference type="SAM" id="MobiDB-lite"/>
    </source>
</evidence>
<sequence>MPNVAINADSTPGTPRPTLAPKAPLDPSAIPRSSKEALKTVKNSPYTDKALLSLFQEQYDGLYTPDENNPAYELAALLHYNWRDLKALWTEDALTETETEEGEGATITVTAAQLSKLREDVKNKAEKEVREDAKKITEKEMLDQLSYEQDEAKILRTKKIFEDRKKRRRSTIFLNKDIEEFDLRSDALLPPVLTPTDKTWGKEISVFTKLYPEEMKFKGDSDSFSSKIRIFRDTCLRAEIPPKAYIKAFPLILKGAALEHYYFNLSSTPGAPLIVDFNSIYRNFIEHFENDEFARASLIKFNFLTLDIVKAENPGRTLSECFDLLTTKVRQLRYSIPIEMPIPQSTLEKTISTLKNYIVTYEHSHPAESFPAGDAFYTDRRFQGNRAEYEGTEEQYLASAFLQCEVTSDNISSDSDGETFITSLGELSASAAQQITQKLANAAFTHPISVSEVLPDNADPETEIEVMMSNPRYNASTFQGIMIDTRAAKVSTVSKGQYEAYKALYKAKLLPSRGISIKFGVGNTSSIGVLIVLSPIGEIQFEVMTTDIPFLLCLDDMDKLKVMLDNLRNVLIIPNGDVPIIRKWGYPFLL</sequence>